<sequence length="644" mass="70380">MKMLKKISSSLFSPIPISRDRAIGVSERLAALSSLSSSLEYLHQHRNLGPGGLNDWEIMKQTPESRVPAIQKLTNAVSGRRTTLALHATRVACSLGMLMPGNGKWRAAGNLYLGATTTLLQARHRYGTDGSDQVATQVQAVTGLARLSNSPQVKDALMWYLALQANMSYAASGWTKLAGTKWRDGSALPGVMRTRTYGFERAYRLTRRYPRSSKVLQHGVLAMECLFPVVYLAGGRLTRPMIGAAGGFHVANAFVMGLGRFMTAFPAMHPMVAYTTAPRTLPAVAGRDDRMVRTALALLAGGVAGAAVLATQRRARAVAGWPMSRTVTTRSGNVLQYDTGGRDIPGRPVLVFNHGLASTSEHFAWMVERLAFDSGQPVVTYSRAGYGPSRRVKDAPYSLQESVDDLEDLIRQALPEDRKVVLVGHSLGADLNRRAAERLGDRLAGVVYLDPTHPGQLVRSGKQKKGSELFTDSLKEMARWTKLGCGALMARPRWVDDLPYPYREKVFSLYTDSRLWTAAEREWEVVRREFETFDGELDPVPAPGLVIAAQVTVDIDPEQLLMYHDIARSHQAAGRYGDVTVVERAGHDSILTDARHARTAADLMAAFVEQHCMPPAAADAAAPAGGLPAERGKPEKPEKEDEQK</sequence>
<evidence type="ECO:0000259" key="2">
    <source>
        <dbReference type="Pfam" id="PF12697"/>
    </source>
</evidence>
<dbReference type="Gene3D" id="3.40.50.1820">
    <property type="entry name" value="alpha/beta hydrolase"/>
    <property type="match status" value="1"/>
</dbReference>
<dbReference type="Pfam" id="PF12697">
    <property type="entry name" value="Abhydrolase_6"/>
    <property type="match status" value="1"/>
</dbReference>
<dbReference type="InterPro" id="IPR029058">
    <property type="entry name" value="AB_hydrolase_fold"/>
</dbReference>
<evidence type="ECO:0000256" key="1">
    <source>
        <dbReference type="SAM" id="MobiDB-lite"/>
    </source>
</evidence>
<reference evidence="4" key="1">
    <citation type="submission" date="2016-10" db="EMBL/GenBank/DDBJ databases">
        <authorList>
            <person name="Varghese N."/>
            <person name="Submissions S."/>
        </authorList>
    </citation>
    <scope>NUCLEOTIDE SEQUENCE [LARGE SCALE GENOMIC DNA]</scope>
    <source>
        <strain evidence="4">PL19</strain>
    </source>
</reference>
<dbReference type="SUPFAM" id="SSF53474">
    <property type="entry name" value="alpha/beta-Hydrolases"/>
    <property type="match status" value="1"/>
</dbReference>
<dbReference type="GO" id="GO:0003824">
    <property type="term" value="F:catalytic activity"/>
    <property type="evidence" value="ECO:0007669"/>
    <property type="project" value="UniProtKB-ARBA"/>
</dbReference>
<gene>
    <name evidence="3" type="ORF">SAMN05192584_101310</name>
</gene>
<dbReference type="AlphaFoldDB" id="A0A1I3U6R9"/>
<dbReference type="GO" id="GO:0016020">
    <property type="term" value="C:membrane"/>
    <property type="evidence" value="ECO:0007669"/>
    <property type="project" value="TreeGrafter"/>
</dbReference>
<dbReference type="PANTHER" id="PTHR43798:SF33">
    <property type="entry name" value="HYDROLASE, PUTATIVE (AFU_ORTHOLOGUE AFUA_2G14860)-RELATED"/>
    <property type="match status" value="1"/>
</dbReference>
<proteinExistence type="predicted"/>
<name>A0A1I3U6R9_9ACTN</name>
<evidence type="ECO:0000313" key="3">
    <source>
        <dbReference type="EMBL" id="SFJ78423.1"/>
    </source>
</evidence>
<dbReference type="PANTHER" id="PTHR43798">
    <property type="entry name" value="MONOACYLGLYCEROL LIPASE"/>
    <property type="match status" value="1"/>
</dbReference>
<dbReference type="InterPro" id="IPR000073">
    <property type="entry name" value="AB_hydrolase_1"/>
</dbReference>
<organism evidence="3 4">
    <name type="scientific">Streptomyces pini</name>
    <dbReference type="NCBI Taxonomy" id="1520580"/>
    <lineage>
        <taxon>Bacteria</taxon>
        <taxon>Bacillati</taxon>
        <taxon>Actinomycetota</taxon>
        <taxon>Actinomycetes</taxon>
        <taxon>Kitasatosporales</taxon>
        <taxon>Streptomycetaceae</taxon>
        <taxon>Streptomyces</taxon>
    </lineage>
</organism>
<evidence type="ECO:0000313" key="4">
    <source>
        <dbReference type="Proteomes" id="UP000198928"/>
    </source>
</evidence>
<feature type="region of interest" description="Disordered" evidence="1">
    <location>
        <begin position="617"/>
        <end position="644"/>
    </location>
</feature>
<keyword evidence="4" id="KW-1185">Reference proteome</keyword>
<feature type="compositionally biased region" description="Basic and acidic residues" evidence="1">
    <location>
        <begin position="630"/>
        <end position="644"/>
    </location>
</feature>
<accession>A0A1I3U6R9</accession>
<dbReference type="Proteomes" id="UP000198928">
    <property type="component" value="Unassembled WGS sequence"/>
</dbReference>
<dbReference type="InterPro" id="IPR050266">
    <property type="entry name" value="AB_hydrolase_sf"/>
</dbReference>
<feature type="compositionally biased region" description="Low complexity" evidence="1">
    <location>
        <begin position="617"/>
        <end position="629"/>
    </location>
</feature>
<dbReference type="EMBL" id="FOSG01000001">
    <property type="protein sequence ID" value="SFJ78423.1"/>
    <property type="molecule type" value="Genomic_DNA"/>
</dbReference>
<feature type="domain" description="AB hydrolase-1" evidence="2">
    <location>
        <begin position="351"/>
        <end position="600"/>
    </location>
</feature>
<protein>
    <submittedName>
        <fullName evidence="3">Pimeloyl-ACP methyl ester carboxylesterase</fullName>
    </submittedName>
</protein>